<gene>
    <name evidence="1" type="ORF">CFP56_023165</name>
</gene>
<evidence type="ECO:0000313" key="1">
    <source>
        <dbReference type="EMBL" id="KAK7856514.1"/>
    </source>
</evidence>
<dbReference type="AlphaFoldDB" id="A0AAW0M087"/>
<sequence length="194" mass="22572">KLSSVADIGISASFQLLEHVANWLVVWGCLGLAHLFSVPVSGTSAGCLGLREHKLSTAERLIDRLCTVLYKTERWIVPDFFPWGVPLPLLYEFISLRWTFSKFIESNIKRNFGWQRKHRFEKSTSFSFCKKEVFMVNGEDQLLKTDLYYLVPDGFTLHKERKETPILYLFSMKARYYEEVSTEKISFLLAKNTK</sequence>
<evidence type="ECO:0000313" key="2">
    <source>
        <dbReference type="Proteomes" id="UP000237347"/>
    </source>
</evidence>
<accession>A0AAW0M087</accession>
<dbReference type="Proteomes" id="UP000237347">
    <property type="component" value="Unassembled WGS sequence"/>
</dbReference>
<reference evidence="1 2" key="1">
    <citation type="journal article" date="2018" name="Sci. Data">
        <title>The draft genome sequence of cork oak.</title>
        <authorList>
            <person name="Ramos A.M."/>
            <person name="Usie A."/>
            <person name="Barbosa P."/>
            <person name="Barros P.M."/>
            <person name="Capote T."/>
            <person name="Chaves I."/>
            <person name="Simoes F."/>
            <person name="Abreu I."/>
            <person name="Carrasquinho I."/>
            <person name="Faro C."/>
            <person name="Guimaraes J.B."/>
            <person name="Mendonca D."/>
            <person name="Nobrega F."/>
            <person name="Rodrigues L."/>
            <person name="Saibo N.J.M."/>
            <person name="Varela M.C."/>
            <person name="Egas C."/>
            <person name="Matos J."/>
            <person name="Miguel C.M."/>
            <person name="Oliveira M.M."/>
            <person name="Ricardo C.P."/>
            <person name="Goncalves S."/>
        </authorList>
    </citation>
    <scope>NUCLEOTIDE SEQUENCE [LARGE SCALE GENOMIC DNA]</scope>
    <source>
        <strain evidence="2">cv. HL8</strain>
    </source>
</reference>
<keyword evidence="2" id="KW-1185">Reference proteome</keyword>
<protein>
    <submittedName>
        <fullName evidence="1">Uncharacterized protein</fullName>
    </submittedName>
</protein>
<comment type="caution">
    <text evidence="1">The sequence shown here is derived from an EMBL/GenBank/DDBJ whole genome shotgun (WGS) entry which is preliminary data.</text>
</comment>
<name>A0AAW0M087_QUESU</name>
<proteinExistence type="predicted"/>
<feature type="non-terminal residue" evidence="1">
    <location>
        <position position="1"/>
    </location>
</feature>
<dbReference type="EMBL" id="PKMF04000036">
    <property type="protein sequence ID" value="KAK7856514.1"/>
    <property type="molecule type" value="Genomic_DNA"/>
</dbReference>
<organism evidence="1 2">
    <name type="scientific">Quercus suber</name>
    <name type="common">Cork oak</name>
    <dbReference type="NCBI Taxonomy" id="58331"/>
    <lineage>
        <taxon>Eukaryota</taxon>
        <taxon>Viridiplantae</taxon>
        <taxon>Streptophyta</taxon>
        <taxon>Embryophyta</taxon>
        <taxon>Tracheophyta</taxon>
        <taxon>Spermatophyta</taxon>
        <taxon>Magnoliopsida</taxon>
        <taxon>eudicotyledons</taxon>
        <taxon>Gunneridae</taxon>
        <taxon>Pentapetalae</taxon>
        <taxon>rosids</taxon>
        <taxon>fabids</taxon>
        <taxon>Fagales</taxon>
        <taxon>Fagaceae</taxon>
        <taxon>Quercus</taxon>
    </lineage>
</organism>